<dbReference type="EC" id="3.4.11.-" evidence="13"/>
<evidence type="ECO:0000256" key="9">
    <source>
        <dbReference type="ARBA" id="ARBA00023288"/>
    </source>
</evidence>
<dbReference type="InterPro" id="IPR034016">
    <property type="entry name" value="M1_APN-typ"/>
</dbReference>
<keyword evidence="8 13" id="KW-0482">Metalloprotease</keyword>
<evidence type="ECO:0000256" key="3">
    <source>
        <dbReference type="ARBA" id="ARBA00022622"/>
    </source>
</evidence>
<dbReference type="Proteomes" id="UP000504618">
    <property type="component" value="Unplaced"/>
</dbReference>
<dbReference type="GO" id="GO:0008270">
    <property type="term" value="F:zinc ion binding"/>
    <property type="evidence" value="ECO:0007669"/>
    <property type="project" value="UniProtKB-UniRule"/>
</dbReference>
<feature type="domain" description="ERAP1-like C-terminal" evidence="15">
    <location>
        <begin position="447"/>
        <end position="749"/>
    </location>
</feature>
<evidence type="ECO:0000256" key="10">
    <source>
        <dbReference type="PIRSR" id="PIRSR634016-1"/>
    </source>
</evidence>
<keyword evidence="13" id="KW-0031">Aminopeptidase</keyword>
<dbReference type="PANTHER" id="PTHR11533">
    <property type="entry name" value="PROTEASE M1 ZINC METALLOPROTEASE"/>
    <property type="match status" value="1"/>
</dbReference>
<evidence type="ECO:0000313" key="17">
    <source>
        <dbReference type="Proteomes" id="UP000504618"/>
    </source>
</evidence>
<dbReference type="PANTHER" id="PTHR11533:SF294">
    <property type="entry name" value="THYROTROPIN-RELEASING HORMONE-DEGRADING ECTOENZYME"/>
    <property type="match status" value="1"/>
</dbReference>
<dbReference type="Gene3D" id="2.60.40.1730">
    <property type="entry name" value="tricorn interacting facor f3 domain"/>
    <property type="match status" value="1"/>
</dbReference>
<dbReference type="SUPFAM" id="SSF63737">
    <property type="entry name" value="Leukotriene A4 hydrolase N-terminal domain"/>
    <property type="match status" value="1"/>
</dbReference>
<evidence type="ECO:0000259" key="15">
    <source>
        <dbReference type="Pfam" id="PF11838"/>
    </source>
</evidence>
<keyword evidence="3" id="KW-0325">Glycoprotein</keyword>
<dbReference type="SUPFAM" id="SSF55486">
    <property type="entry name" value="Metalloproteases ('zincins'), catalytic domain"/>
    <property type="match status" value="1"/>
</dbReference>
<evidence type="ECO:0000256" key="8">
    <source>
        <dbReference type="ARBA" id="ARBA00023049"/>
    </source>
</evidence>
<dbReference type="GeneID" id="112464265"/>
<evidence type="ECO:0000259" key="16">
    <source>
        <dbReference type="Pfam" id="PF17900"/>
    </source>
</evidence>
<dbReference type="InterPro" id="IPR014782">
    <property type="entry name" value="Peptidase_M1_dom"/>
</dbReference>
<comment type="similarity">
    <text evidence="2 13">Belongs to the peptidase M1 family.</text>
</comment>
<dbReference type="InterPro" id="IPR001930">
    <property type="entry name" value="Peptidase_M1"/>
</dbReference>
<keyword evidence="4 13" id="KW-0645">Protease</keyword>
<dbReference type="OrthoDB" id="7549261at2759"/>
<feature type="active site" description="Proton acceptor" evidence="10">
    <location>
        <position position="224"/>
    </location>
</feature>
<dbReference type="Gene3D" id="1.25.50.20">
    <property type="match status" value="1"/>
</dbReference>
<dbReference type="GO" id="GO:0005615">
    <property type="term" value="C:extracellular space"/>
    <property type="evidence" value="ECO:0007669"/>
    <property type="project" value="TreeGrafter"/>
</dbReference>
<dbReference type="GO" id="GO:0005737">
    <property type="term" value="C:cytoplasm"/>
    <property type="evidence" value="ECO:0007669"/>
    <property type="project" value="TreeGrafter"/>
</dbReference>
<dbReference type="GO" id="GO:0006508">
    <property type="term" value="P:proteolysis"/>
    <property type="evidence" value="ECO:0007669"/>
    <property type="project" value="UniProtKB-KW"/>
</dbReference>
<proteinExistence type="inferred from homology"/>
<evidence type="ECO:0000256" key="6">
    <source>
        <dbReference type="ARBA" id="ARBA00022801"/>
    </source>
</evidence>
<accession>A0A6J1QW81</accession>
<protein>
    <recommendedName>
        <fullName evidence="13">Aminopeptidase</fullName>
        <ecNumber evidence="13">3.4.11.-</ecNumber>
    </recommendedName>
</protein>
<dbReference type="InterPro" id="IPR024571">
    <property type="entry name" value="ERAP1-like_C_dom"/>
</dbReference>
<feature type="site" description="Transition state stabilizer" evidence="12">
    <location>
        <position position="313"/>
    </location>
</feature>
<keyword evidence="7 11" id="KW-0862">Zinc</keyword>
<evidence type="ECO:0000256" key="4">
    <source>
        <dbReference type="ARBA" id="ARBA00022670"/>
    </source>
</evidence>
<keyword evidence="5 11" id="KW-0479">Metal-binding</keyword>
<dbReference type="InterPro" id="IPR050344">
    <property type="entry name" value="Peptidase_M1_aminopeptidases"/>
</dbReference>
<feature type="binding site" evidence="11">
    <location>
        <position position="246"/>
    </location>
    <ligand>
        <name>Zn(2+)</name>
        <dbReference type="ChEBI" id="CHEBI:29105"/>
        <note>catalytic</note>
    </ligand>
</feature>
<keyword evidence="3" id="KW-0336">GPI-anchor</keyword>
<evidence type="ECO:0000256" key="11">
    <source>
        <dbReference type="PIRSR" id="PIRSR634016-3"/>
    </source>
</evidence>
<evidence type="ECO:0000259" key="14">
    <source>
        <dbReference type="Pfam" id="PF01433"/>
    </source>
</evidence>
<dbReference type="InterPro" id="IPR042097">
    <property type="entry name" value="Aminopeptidase_N-like_N_sf"/>
</dbReference>
<evidence type="ECO:0000256" key="13">
    <source>
        <dbReference type="RuleBase" id="RU364040"/>
    </source>
</evidence>
<dbReference type="Pfam" id="PF01433">
    <property type="entry name" value="Peptidase_M1"/>
    <property type="match status" value="1"/>
</dbReference>
<dbReference type="GO" id="GO:0070006">
    <property type="term" value="F:metalloaminopeptidase activity"/>
    <property type="evidence" value="ECO:0007669"/>
    <property type="project" value="TreeGrafter"/>
</dbReference>
<dbReference type="AlphaFoldDB" id="A0A6J1QW81"/>
<dbReference type="PRINTS" id="PR00756">
    <property type="entry name" value="ALADIPTASE"/>
</dbReference>
<sequence length="829" mass="98345">MVYKGVISDINDSVKGGFFKTPFINETGDREWFVSTHNWATGIRRTFPCWDEPEIKATFKIIVLQVRNYYEKYTVLSNTHYRKRVRDTYDSIVETHFEKTSEIPTYLVAIVLCNFSASLHMNIFEKFGGSRPFKMNVDLRCREKILNKLIFASHVIANVTHYFQDEWKQLIVFPTQEHIAVPGLIDDGMAKWGLTFYRDKDIIYDEMRDNIVRKMEIASIIGREIARQLLNSKTSPSWWSHFWLNEGIATVLFTSKIIDKIIPNSQMSDLFVVQILQESLYLDEQGIMESLTSWEQKGNTISDINSIFSFSYYIKAPAILRMLQHIVGDQVFWNGIEKYLKKQSATPSDFWAVYESSDEALRFIVPKINITEIMYPWISQNHYPVLNVACNYNNESYFVIRMKNASETWQIPLTFTMRSYINFYYTLPVIVTLKNKIPMPMLSKDDWIILNLQQIGYYRVNYDAENWRRIACYLNSENYKNIHVVNRAQIIDDAFYFTMTKQLDASIFWKLTRYLSRETEYVAWYPMIKVLERISHIFQFPDESKYVKTIILGQLKPLLQTIKYNEDRNDSYLMECLRQEAVKWACVLNDSSCKTIALNKLRQHFTDIPHQFSSGWKKWTYCNGLSIADKTVLMKVHRMYMIETILFRNERKNLELLACSKHFYINSIIMKSEDYEEYYFRTIRENRIDNIKFFHYNVAKHARDNLVLNHILRNWERAKPKDISVTTALIDIINHVYSKEQLDRIKKFLLMYVQRWLMLEFKFTTNLKYLNSKLFSKIFECARDEVNKLILDIIKKIKLRLSQIKNQRNTLVSMFGISSAGQKMENCNA</sequence>
<dbReference type="Gene3D" id="2.60.40.1910">
    <property type="match status" value="1"/>
</dbReference>
<evidence type="ECO:0000256" key="7">
    <source>
        <dbReference type="ARBA" id="ARBA00022833"/>
    </source>
</evidence>
<dbReference type="Gene3D" id="1.10.390.10">
    <property type="entry name" value="Neutral Protease Domain 2"/>
    <property type="match status" value="1"/>
</dbReference>
<comment type="cofactor">
    <cofactor evidence="11 13">
        <name>Zn(2+)</name>
        <dbReference type="ChEBI" id="CHEBI:29105"/>
    </cofactor>
    <text evidence="11 13">Binds 1 zinc ion per subunit.</text>
</comment>
<dbReference type="GO" id="GO:0042277">
    <property type="term" value="F:peptide binding"/>
    <property type="evidence" value="ECO:0007669"/>
    <property type="project" value="TreeGrafter"/>
</dbReference>
<evidence type="ECO:0000256" key="1">
    <source>
        <dbReference type="ARBA" id="ARBA00004609"/>
    </source>
</evidence>
<dbReference type="GO" id="GO:0043171">
    <property type="term" value="P:peptide catabolic process"/>
    <property type="evidence" value="ECO:0007669"/>
    <property type="project" value="TreeGrafter"/>
</dbReference>
<name>A0A6J1QW81_9HYME</name>
<feature type="domain" description="Peptidase M1 membrane alanine aminopeptidase" evidence="14">
    <location>
        <begin position="154"/>
        <end position="377"/>
    </location>
</feature>
<evidence type="ECO:0000256" key="2">
    <source>
        <dbReference type="ARBA" id="ARBA00010136"/>
    </source>
</evidence>
<keyword evidence="6 13" id="KW-0378">Hydrolase</keyword>
<dbReference type="InterPro" id="IPR027268">
    <property type="entry name" value="Peptidase_M4/M1_CTD_sf"/>
</dbReference>
<keyword evidence="9" id="KW-0449">Lipoprotein</keyword>
<dbReference type="CDD" id="cd09601">
    <property type="entry name" value="M1_APN-Q_like"/>
    <property type="match status" value="1"/>
</dbReference>
<keyword evidence="17" id="KW-1185">Reference proteome</keyword>
<dbReference type="Pfam" id="PF11838">
    <property type="entry name" value="ERAP1_C"/>
    <property type="match status" value="1"/>
</dbReference>
<evidence type="ECO:0000256" key="12">
    <source>
        <dbReference type="PIRSR" id="PIRSR634016-4"/>
    </source>
</evidence>
<dbReference type="GO" id="GO:0098552">
    <property type="term" value="C:side of membrane"/>
    <property type="evidence" value="ECO:0007669"/>
    <property type="project" value="UniProtKB-KW"/>
</dbReference>
<dbReference type="InterPro" id="IPR045357">
    <property type="entry name" value="Aminopeptidase_N-like_N"/>
</dbReference>
<comment type="subcellular location">
    <subcellularLocation>
        <location evidence="1">Cell membrane</location>
        <topology evidence="1">Lipid-anchor</topology>
        <topology evidence="1">GPI-anchor</topology>
    </subcellularLocation>
</comment>
<organism evidence="17 18">
    <name type="scientific">Temnothorax curvispinosus</name>
    <dbReference type="NCBI Taxonomy" id="300111"/>
    <lineage>
        <taxon>Eukaryota</taxon>
        <taxon>Metazoa</taxon>
        <taxon>Ecdysozoa</taxon>
        <taxon>Arthropoda</taxon>
        <taxon>Hexapoda</taxon>
        <taxon>Insecta</taxon>
        <taxon>Pterygota</taxon>
        <taxon>Neoptera</taxon>
        <taxon>Endopterygota</taxon>
        <taxon>Hymenoptera</taxon>
        <taxon>Apocrita</taxon>
        <taxon>Aculeata</taxon>
        <taxon>Formicoidea</taxon>
        <taxon>Formicidae</taxon>
        <taxon>Myrmicinae</taxon>
        <taxon>Temnothorax</taxon>
    </lineage>
</organism>
<evidence type="ECO:0000313" key="18">
    <source>
        <dbReference type="RefSeq" id="XP_024886909.1"/>
    </source>
</evidence>
<gene>
    <name evidence="18" type="primary">LOC112464265</name>
</gene>
<keyword evidence="3" id="KW-0472">Membrane</keyword>
<dbReference type="Pfam" id="PF17900">
    <property type="entry name" value="Peptidase_M1_N"/>
    <property type="match status" value="1"/>
</dbReference>
<evidence type="ECO:0000256" key="5">
    <source>
        <dbReference type="ARBA" id="ARBA00022723"/>
    </source>
</evidence>
<dbReference type="RefSeq" id="XP_024886909.1">
    <property type="nucleotide sequence ID" value="XM_025031141.1"/>
</dbReference>
<feature type="domain" description="Aminopeptidase N-like N-terminal" evidence="16">
    <location>
        <begin position="10"/>
        <end position="107"/>
    </location>
</feature>
<reference evidence="18" key="1">
    <citation type="submission" date="2025-08" db="UniProtKB">
        <authorList>
            <consortium name="RefSeq"/>
        </authorList>
    </citation>
    <scope>IDENTIFICATION</scope>
    <source>
        <tissue evidence="18">Whole body</tissue>
    </source>
</reference>
<dbReference type="GO" id="GO:0005886">
    <property type="term" value="C:plasma membrane"/>
    <property type="evidence" value="ECO:0007669"/>
    <property type="project" value="UniProtKB-SubCell"/>
</dbReference>